<reference evidence="10 13" key="3">
    <citation type="submission" date="2020-10" db="EMBL/GenBank/DDBJ databases">
        <title>Ca. Dormibacterota MAGs.</title>
        <authorList>
            <person name="Montgomery K."/>
        </authorList>
    </citation>
    <scope>NUCLEOTIDE SEQUENCE [LARGE SCALE GENOMIC DNA]</scope>
    <source>
        <strain evidence="10">SC8812_S17_18</strain>
    </source>
</reference>
<dbReference type="Gene3D" id="3.40.50.150">
    <property type="entry name" value="Vaccinia Virus protein VP39"/>
    <property type="match status" value="1"/>
</dbReference>
<evidence type="ECO:0000256" key="8">
    <source>
        <dbReference type="ARBA" id="ARBA00022691"/>
    </source>
</evidence>
<keyword evidence="5" id="KW-0963">Cytoplasm</keyword>
<evidence type="ECO:0000313" key="10">
    <source>
        <dbReference type="EMBL" id="MBJ7594693.1"/>
    </source>
</evidence>
<dbReference type="NCBIfam" id="TIGR00080">
    <property type="entry name" value="pimt"/>
    <property type="match status" value="1"/>
</dbReference>
<dbReference type="Proteomes" id="UP000248724">
    <property type="component" value="Unassembled WGS sequence"/>
</dbReference>
<comment type="subcellular location">
    <subcellularLocation>
        <location evidence="1">Cytoplasm</location>
    </subcellularLocation>
</comment>
<keyword evidence="8" id="KW-0949">S-adenosyl-L-methionine</keyword>
<dbReference type="InterPro" id="IPR029063">
    <property type="entry name" value="SAM-dependent_MTases_sf"/>
</dbReference>
<dbReference type="GO" id="GO:0030091">
    <property type="term" value="P:protein repair"/>
    <property type="evidence" value="ECO:0007669"/>
    <property type="project" value="UniProtKB-UniRule"/>
</dbReference>
<keyword evidence="6 10" id="KW-0489">Methyltransferase</keyword>
<dbReference type="InterPro" id="IPR000682">
    <property type="entry name" value="PCMT"/>
</dbReference>
<keyword evidence="7 10" id="KW-0808">Transferase</keyword>
<evidence type="ECO:0000256" key="1">
    <source>
        <dbReference type="ARBA" id="ARBA00004496"/>
    </source>
</evidence>
<evidence type="ECO:0000256" key="9">
    <source>
        <dbReference type="NCBIfam" id="TIGR00080"/>
    </source>
</evidence>
<accession>A0A2W6A4P5</accession>
<accession>A0A934N5A4</accession>
<gene>
    <name evidence="11" type="ORF">DLM65_12840</name>
    <name evidence="10" type="ORF">JF886_07500</name>
</gene>
<dbReference type="PANTHER" id="PTHR11579:SF0">
    <property type="entry name" value="PROTEIN-L-ISOASPARTATE(D-ASPARTATE) O-METHYLTRANSFERASE"/>
    <property type="match status" value="1"/>
</dbReference>
<dbReference type="EC" id="2.1.1.77" evidence="3 9"/>
<dbReference type="GO" id="GO:0005737">
    <property type="term" value="C:cytoplasm"/>
    <property type="evidence" value="ECO:0007669"/>
    <property type="project" value="UniProtKB-SubCell"/>
</dbReference>
<sequence length="204" mass="21709">MLNTLRRGGIRDARVLDAMASVPREQFVPPGQRGEAYADRALAIDCGQTISQPLMVAVVVQALDIQAGDRVLDVGTGSGYQAAVLAACGAEVVGIERLTQLAESARQRLTAAGYDIPVHVGDGTLGLPDLAPFDAIAVAATAPWLPPALPRQLSERGRLVIPLHREGEQMDELVRLRLLDGRWVTDNLGPCRFVPLIGGDAYLG</sequence>
<evidence type="ECO:0000313" key="11">
    <source>
        <dbReference type="EMBL" id="PZR78554.1"/>
    </source>
</evidence>
<evidence type="ECO:0000313" key="12">
    <source>
        <dbReference type="Proteomes" id="UP000248724"/>
    </source>
</evidence>
<proteinExistence type="inferred from homology"/>
<organism evidence="11 12">
    <name type="scientific">Candidatus Aeolococcus gillhamiae</name>
    <dbReference type="NCBI Taxonomy" id="3127015"/>
    <lineage>
        <taxon>Bacteria</taxon>
        <taxon>Bacillati</taxon>
        <taxon>Candidatus Dormiibacterota</taxon>
        <taxon>Candidatus Dormibacteria</taxon>
        <taxon>Candidatus Aeolococcales</taxon>
        <taxon>Candidatus Aeolococcaceae</taxon>
        <taxon>Candidatus Aeolococcus</taxon>
    </lineage>
</organism>
<comment type="caution">
    <text evidence="11">The sequence shown here is derived from an EMBL/GenBank/DDBJ whole genome shotgun (WGS) entry which is preliminary data.</text>
</comment>
<evidence type="ECO:0000256" key="3">
    <source>
        <dbReference type="ARBA" id="ARBA00011890"/>
    </source>
</evidence>
<evidence type="ECO:0000313" key="13">
    <source>
        <dbReference type="Proteomes" id="UP000606991"/>
    </source>
</evidence>
<dbReference type="NCBIfam" id="NF001453">
    <property type="entry name" value="PRK00312.1"/>
    <property type="match status" value="1"/>
</dbReference>
<dbReference type="PROSITE" id="PS01279">
    <property type="entry name" value="PCMT"/>
    <property type="match status" value="1"/>
</dbReference>
<comment type="similarity">
    <text evidence="2">Belongs to the methyltransferase superfamily. L-isoaspartyl/D-aspartyl protein methyltransferase family.</text>
</comment>
<dbReference type="SUPFAM" id="SSF53335">
    <property type="entry name" value="S-adenosyl-L-methionine-dependent methyltransferases"/>
    <property type="match status" value="1"/>
</dbReference>
<dbReference type="EMBL" id="QHBU01000256">
    <property type="protein sequence ID" value="PZR78554.1"/>
    <property type="molecule type" value="Genomic_DNA"/>
</dbReference>
<evidence type="ECO:0000256" key="7">
    <source>
        <dbReference type="ARBA" id="ARBA00022679"/>
    </source>
</evidence>
<dbReference type="Proteomes" id="UP000606991">
    <property type="component" value="Unassembled WGS sequence"/>
</dbReference>
<dbReference type="AlphaFoldDB" id="A0A2W6A4P5"/>
<reference evidence="11 12" key="1">
    <citation type="journal article" date="2017" name="Nature">
        <title>Atmospheric trace gases support primary production in Antarctic desert surface soil.</title>
        <authorList>
            <person name="Ji M."/>
            <person name="Greening C."/>
            <person name="Vanwonterghem I."/>
            <person name="Carere C.R."/>
            <person name="Bay S.K."/>
            <person name="Steen J.A."/>
            <person name="Montgomery K."/>
            <person name="Lines T."/>
            <person name="Beardall J."/>
            <person name="van Dorst J."/>
            <person name="Snape I."/>
            <person name="Stott M.B."/>
            <person name="Hugenholtz P."/>
            <person name="Ferrari B.C."/>
        </authorList>
    </citation>
    <scope>NUCLEOTIDE SEQUENCE [LARGE SCALE GENOMIC DNA]</scope>
    <source>
        <strain evidence="11">RRmetagenome_bin12</strain>
    </source>
</reference>
<protein>
    <recommendedName>
        <fullName evidence="4 9">Protein-L-isoaspartate O-methyltransferase</fullName>
        <ecNumber evidence="3 9">2.1.1.77</ecNumber>
    </recommendedName>
</protein>
<evidence type="ECO:0000256" key="6">
    <source>
        <dbReference type="ARBA" id="ARBA00022603"/>
    </source>
</evidence>
<dbReference type="GO" id="GO:0004719">
    <property type="term" value="F:protein-L-isoaspartate (D-aspartate) O-methyltransferase activity"/>
    <property type="evidence" value="ECO:0007669"/>
    <property type="project" value="UniProtKB-UniRule"/>
</dbReference>
<evidence type="ECO:0000256" key="2">
    <source>
        <dbReference type="ARBA" id="ARBA00005369"/>
    </source>
</evidence>
<dbReference type="EMBL" id="JAEKNS010000077">
    <property type="protein sequence ID" value="MBJ7594693.1"/>
    <property type="molecule type" value="Genomic_DNA"/>
</dbReference>
<dbReference type="CDD" id="cd02440">
    <property type="entry name" value="AdoMet_MTases"/>
    <property type="match status" value="1"/>
</dbReference>
<dbReference type="PANTHER" id="PTHR11579">
    <property type="entry name" value="PROTEIN-L-ISOASPARTATE O-METHYLTRANSFERASE"/>
    <property type="match status" value="1"/>
</dbReference>
<evidence type="ECO:0000256" key="5">
    <source>
        <dbReference type="ARBA" id="ARBA00022490"/>
    </source>
</evidence>
<dbReference type="Pfam" id="PF01135">
    <property type="entry name" value="PCMT"/>
    <property type="match status" value="1"/>
</dbReference>
<name>A0A2W6A4P5_9BACT</name>
<dbReference type="GO" id="GO:0032259">
    <property type="term" value="P:methylation"/>
    <property type="evidence" value="ECO:0007669"/>
    <property type="project" value="UniProtKB-KW"/>
</dbReference>
<reference evidence="11" key="2">
    <citation type="submission" date="2018-05" db="EMBL/GenBank/DDBJ databases">
        <authorList>
            <person name="Ferrari B."/>
        </authorList>
    </citation>
    <scope>NUCLEOTIDE SEQUENCE</scope>
    <source>
        <strain evidence="11">RRmetagenome_bin12</strain>
    </source>
</reference>
<evidence type="ECO:0000256" key="4">
    <source>
        <dbReference type="ARBA" id="ARBA00013346"/>
    </source>
</evidence>